<feature type="region of interest" description="Disordered" evidence="2">
    <location>
        <begin position="61"/>
        <end position="100"/>
    </location>
</feature>
<feature type="compositionally biased region" description="Gly residues" evidence="2">
    <location>
        <begin position="80"/>
        <end position="100"/>
    </location>
</feature>
<evidence type="ECO:0000256" key="2">
    <source>
        <dbReference type="SAM" id="MobiDB-lite"/>
    </source>
</evidence>
<feature type="region of interest" description="Disordered" evidence="2">
    <location>
        <begin position="390"/>
        <end position="412"/>
    </location>
</feature>
<reference evidence="3 4" key="1">
    <citation type="submission" date="2020-08" db="EMBL/GenBank/DDBJ databases">
        <title>Genomic Encyclopedia of Type Strains, Phase IV (KMG-IV): sequencing the most valuable type-strain genomes for metagenomic binning, comparative biology and taxonomic classification.</title>
        <authorList>
            <person name="Goeker M."/>
        </authorList>
    </citation>
    <scope>NUCLEOTIDE SEQUENCE [LARGE SCALE GENOMIC DNA]</scope>
    <source>
        <strain evidence="3 4">DSM 22336</strain>
    </source>
</reference>
<keyword evidence="4" id="KW-1185">Reference proteome</keyword>
<dbReference type="SUPFAM" id="SSF51126">
    <property type="entry name" value="Pectin lyase-like"/>
    <property type="match status" value="4"/>
</dbReference>
<dbReference type="Proteomes" id="UP000555393">
    <property type="component" value="Unassembled WGS sequence"/>
</dbReference>
<dbReference type="EMBL" id="JACIIU010000052">
    <property type="protein sequence ID" value="MBB6262630.1"/>
    <property type="molecule type" value="Genomic_DNA"/>
</dbReference>
<dbReference type="InterPro" id="IPR051551">
    <property type="entry name" value="Autotransporter_adhesion"/>
</dbReference>
<dbReference type="InterPro" id="IPR011050">
    <property type="entry name" value="Pectin_lyase_fold/virulence"/>
</dbReference>
<dbReference type="PANTHER" id="PTHR35037">
    <property type="entry name" value="C-TERMINAL REGION OF AIDA-LIKE PROTEIN"/>
    <property type="match status" value="1"/>
</dbReference>
<feature type="region of interest" description="Disordered" evidence="2">
    <location>
        <begin position="488"/>
        <end position="515"/>
    </location>
</feature>
<accession>A0A841M0T2</accession>
<feature type="region of interest" description="Disordered" evidence="2">
    <location>
        <begin position="284"/>
        <end position="348"/>
    </location>
</feature>
<keyword evidence="1" id="KW-0732">Signal</keyword>
<gene>
    <name evidence="3" type="ORF">FHS77_003212</name>
</gene>
<feature type="compositionally biased region" description="Gly residues" evidence="2">
    <location>
        <begin position="437"/>
        <end position="450"/>
    </location>
</feature>
<evidence type="ECO:0000313" key="3">
    <source>
        <dbReference type="EMBL" id="MBB6262630.1"/>
    </source>
</evidence>
<dbReference type="PANTHER" id="PTHR35037:SF3">
    <property type="entry name" value="C-TERMINAL REGION OF AIDA-LIKE PROTEIN"/>
    <property type="match status" value="1"/>
</dbReference>
<dbReference type="Pfam" id="PF12951">
    <property type="entry name" value="PATR"/>
    <property type="match status" value="6"/>
</dbReference>
<feature type="compositionally biased region" description="Gly residues" evidence="2">
    <location>
        <begin position="390"/>
        <end position="399"/>
    </location>
</feature>
<sequence length="1428" mass="138707">MFKIKNIYKMQFKIISCAASPLALMRIIKPSVNAALWAVTSVSVLGFSQSANVWAANIESRGGNGGESSNGTNGMDGAPGTNGIGGVGGDGGAGTGTPAGAGIGGSGGALGASTVDQSSIVTITGGDGLAGTNGTLSENKNAGGGGGGGAGGAGVISTEVIFESQTMINGGSGGSGGNGASANMSSEKSGSSAGGGGDGGIGIYYGNATTATNSGTVRGGNGGGGGNGSDGQNIKASASLISHDGGSSGNGGKGGTAALFNDGVTINNTTSGLIHGGMGGAAGNAGHGGNSEGSLTGSPSIGGTGGEGGKGEDGGYGIRVFGGGTLTNEGTINGGSGGQGGKGGQGGYDFKSAGSGGAGGDGGNGGSAVIFSGTAILTNKGFLSGGDGSIGGEGGGSGTTQGTIGNLKSGDGGNGGNGGIAVQLSGTDNIVTNSGGSITGGDGKNGGKGGDPFFNNRYSNHGKFSYSGSGGNGADALQLGNASKVNNESGAIQGGAGGAGGDQSSINISAPSPRSGGVGGNGITANQGSIITNAGTIAGGAGGAGGLQPSGDYGEDGLGGYGILLSGADGKVINSGIISGGLSGNSQLQASAISFTGGNSTLELHAGSIINGDVVAQKSGNTFILGGDDNATFSDSISVEITGTPQYRGFQTNIKDGASHWSLTGYSQSWTIKKGVLQIGDGGTAGSVTGNVITGTDATTKGTLAFNLASDVVFSGVISGTGSVEKHSADIITLTSDNNYTGGTVILSGTLRLGNSGTTGSIIGNVVNSGILSFNRQDSLTFDGIISGSGSVSQIGTGTTVLVSDNTYTGATNVVEGNLQIGDGHITGNISGNAFIDKNATFAFNRSDALNFNGVVSGTGLLQQIGTGALSLNGDSSAFTGRTLVSSGTILVHGALGGTVDVALNGSLGGNGTIKGEAILDPGGASLVGRQGQVLTFEKDLSLAAGNNINVTLGAPSTNGLFYIQGNLTLNGQLNITDKGGFGPGLYRVFDYDGALTDDGFVIGSVPAGNSASMTIQTSVAKQVNLVNSAGASLNFWNGADTSKHGNGTINGGDGVWNNVDPNWTDADGIASGSWKDDDFAIFAGFSGIVSLSDSTGTVTVSGMQFSTDGYHLQGDALILADTNTPIIRVDNNTTAIIEVELQGTKGLNKTDFGTLVLTGDSHYTGGTTVSEGILKLGNGGTAGSIAGDVSLKRTAYDYGTLAFNRSDIVTFTGTISGEGEVLHQGVGTTIFTGDNSYSGGLRVEKGTVQAGIIKHAFGRGRLMVNSGATADLKDFDTTVSGLLDGKDGGGAIALGAGSLTLNQDFNSTFSGIISGAGGLKKNNSGSLTLSGVNNYDGATELNDGILKQGIQSAFSSTSAYTIGIAGTLMLNGFNTHMLSLSNNGVTDFGGTGGAILSILGNYTGSGLLLLNTVLGDDLSPANSSRFW</sequence>
<feature type="compositionally biased region" description="Gly residues" evidence="2">
    <location>
        <begin position="492"/>
        <end position="501"/>
    </location>
</feature>
<feature type="compositionally biased region" description="Polar residues" evidence="2">
    <location>
        <begin position="502"/>
        <end position="512"/>
    </location>
</feature>
<feature type="compositionally biased region" description="Low complexity" evidence="2">
    <location>
        <begin position="400"/>
        <end position="409"/>
    </location>
</feature>
<protein>
    <submittedName>
        <fullName evidence="3">Autotransporter-associated beta strand protein</fullName>
    </submittedName>
</protein>
<feature type="compositionally biased region" description="Low complexity" evidence="2">
    <location>
        <begin position="69"/>
        <end position="79"/>
    </location>
</feature>
<feature type="compositionally biased region" description="Gly residues" evidence="2">
    <location>
        <begin position="300"/>
        <end position="325"/>
    </location>
</feature>
<organism evidence="3 4">
    <name type="scientific">Paenochrobactrum gallinarii</name>
    <dbReference type="NCBI Taxonomy" id="643673"/>
    <lineage>
        <taxon>Bacteria</taxon>
        <taxon>Pseudomonadati</taxon>
        <taxon>Pseudomonadota</taxon>
        <taxon>Alphaproteobacteria</taxon>
        <taxon>Hyphomicrobiales</taxon>
        <taxon>Brucellaceae</taxon>
        <taxon>Paenochrobactrum</taxon>
    </lineage>
</organism>
<name>A0A841M0T2_9HYPH</name>
<feature type="compositionally biased region" description="Low complexity" evidence="2">
    <location>
        <begin position="180"/>
        <end position="191"/>
    </location>
</feature>
<proteinExistence type="predicted"/>
<dbReference type="NCBIfam" id="TIGR02601">
    <property type="entry name" value="autotrns_rpt"/>
    <property type="match status" value="6"/>
</dbReference>
<feature type="compositionally biased region" description="Gly residues" evidence="2">
    <location>
        <begin position="170"/>
        <end position="179"/>
    </location>
</feature>
<feature type="region of interest" description="Disordered" evidence="2">
    <location>
        <begin position="433"/>
        <end position="454"/>
    </location>
</feature>
<feature type="region of interest" description="Disordered" evidence="2">
    <location>
        <begin position="166"/>
        <end position="195"/>
    </location>
</feature>
<evidence type="ECO:0000256" key="1">
    <source>
        <dbReference type="ARBA" id="ARBA00022729"/>
    </source>
</evidence>
<dbReference type="InterPro" id="IPR013425">
    <property type="entry name" value="Autotrns_rpt"/>
</dbReference>
<evidence type="ECO:0000313" key="4">
    <source>
        <dbReference type="Proteomes" id="UP000555393"/>
    </source>
</evidence>
<dbReference type="RefSeq" id="WP_184224838.1">
    <property type="nucleotide sequence ID" value="NZ_JACIIU010000052.1"/>
</dbReference>
<feature type="compositionally biased region" description="Gly residues" evidence="2">
    <location>
        <begin position="332"/>
        <end position="347"/>
    </location>
</feature>
<comment type="caution">
    <text evidence="3">The sequence shown here is derived from an EMBL/GenBank/DDBJ whole genome shotgun (WGS) entry which is preliminary data.</text>
</comment>